<sequence length="283" mass="31485">MDPSAASSAADDVDVPMSVQIAEMRKQRGLKVRKGKKDTKVKAGGVSNKVKKAKRGSKAGKPNPFKVLTSASRVKRDSAGQSMAAKVLAADEDSDEQDEPPRGHRTSPGRNRSRRAADDEDEWTPEDEDDEQGKEKGGEEEGEGLEGGAASLPPAIVEELCNMVVMGYDCLFWNVADDAKFHLRDMLVMLHGKVFQCTWEGKFNVLKVRVKDSDNTKGRREDIVQALLQMSDEEVRYFDSNRKRCVYKVEVTKATRLECENKAAEMWHGIINPDKLRPSTRSS</sequence>
<feature type="compositionally biased region" description="Basic residues" evidence="1">
    <location>
        <begin position="103"/>
        <end position="114"/>
    </location>
</feature>
<dbReference type="VEuPathDB" id="CryptoDB:Vbra_16025"/>
<dbReference type="AlphaFoldDB" id="A0A0G4FS30"/>
<dbReference type="InParanoid" id="A0A0G4FS30"/>
<evidence type="ECO:0000313" key="2">
    <source>
        <dbReference type="EMBL" id="CEM17484.1"/>
    </source>
</evidence>
<reference evidence="2 3" key="1">
    <citation type="submission" date="2014-11" db="EMBL/GenBank/DDBJ databases">
        <authorList>
            <person name="Zhu J."/>
            <person name="Qi W."/>
            <person name="Song R."/>
        </authorList>
    </citation>
    <scope>NUCLEOTIDE SEQUENCE [LARGE SCALE GENOMIC DNA]</scope>
</reference>
<proteinExistence type="predicted"/>
<gene>
    <name evidence="2" type="ORF">Vbra_16025</name>
</gene>
<feature type="compositionally biased region" description="Acidic residues" evidence="1">
    <location>
        <begin position="118"/>
        <end position="132"/>
    </location>
</feature>
<name>A0A0G4FS30_VITBC</name>
<dbReference type="Proteomes" id="UP000041254">
    <property type="component" value="Unassembled WGS sequence"/>
</dbReference>
<evidence type="ECO:0000313" key="3">
    <source>
        <dbReference type="Proteomes" id="UP000041254"/>
    </source>
</evidence>
<feature type="compositionally biased region" description="Basic residues" evidence="1">
    <location>
        <begin position="27"/>
        <end position="39"/>
    </location>
</feature>
<dbReference type="EMBL" id="CDMY01000489">
    <property type="protein sequence ID" value="CEM17484.1"/>
    <property type="molecule type" value="Genomic_DNA"/>
</dbReference>
<feature type="compositionally biased region" description="Basic residues" evidence="1">
    <location>
        <begin position="49"/>
        <end position="58"/>
    </location>
</feature>
<evidence type="ECO:0000256" key="1">
    <source>
        <dbReference type="SAM" id="MobiDB-lite"/>
    </source>
</evidence>
<feature type="region of interest" description="Disordered" evidence="1">
    <location>
        <begin position="24"/>
        <end position="151"/>
    </location>
</feature>
<organism evidence="2 3">
    <name type="scientific">Vitrella brassicaformis (strain CCMP3155)</name>
    <dbReference type="NCBI Taxonomy" id="1169540"/>
    <lineage>
        <taxon>Eukaryota</taxon>
        <taxon>Sar</taxon>
        <taxon>Alveolata</taxon>
        <taxon>Colpodellida</taxon>
        <taxon>Vitrellaceae</taxon>
        <taxon>Vitrella</taxon>
    </lineage>
</organism>
<keyword evidence="3" id="KW-1185">Reference proteome</keyword>
<protein>
    <submittedName>
        <fullName evidence="2">Uncharacterized protein</fullName>
    </submittedName>
</protein>
<accession>A0A0G4FS30</accession>